<sequence length="355" mass="40234">MNRVFVVMLILCLMFTTNLGNRAMAHDGEANVGALLVSPTVEVKGFDVDYLDNGYVDIEVNWPVFGGSSNYKDLKLTLIRNGKEENSISISGDEKTYALRSLVTVGETYSFQVKIKGKQKWYQNIGFKWVNYETVSNVITVDDVPPVSDPKPVDFEVTDVTESTISLKWEYSPYWYVNNFFEFIIVNGECVIPQGVKYEKNACEEYGSTRNQDIKLNNLDGTYEFRVMPIGADGYVQALSDPIVARVGFSTEIRVYAGENFLGVYEKLPEIVDDETGENIIVEFRDREGETSTDYFTFGISYDRYIGNLVIHNEDYADKSKLEELISAILSLNEQEGREIFSRAEIEEGPTNTED</sequence>
<proteinExistence type="predicted"/>
<keyword evidence="1" id="KW-0732">Signal</keyword>
<reference evidence="2 3" key="1">
    <citation type="journal article" date="1979" name="Int. J. Syst. Evol. Microbiol.">
        <title>Bacillus globisporus subsp. marinus subsp. nov.</title>
        <authorList>
            <person name="Liu H."/>
        </authorList>
    </citation>
    <scope>NUCLEOTIDE SEQUENCE [LARGE SCALE GENOMIC DNA]</scope>
    <source>
        <strain evidence="2 3">DSM 1297</strain>
    </source>
</reference>
<dbReference type="CDD" id="cd00063">
    <property type="entry name" value="FN3"/>
    <property type="match status" value="1"/>
</dbReference>
<organism evidence="2 3">
    <name type="scientific">Jeotgalibacillus marinus</name>
    <dbReference type="NCBI Taxonomy" id="86667"/>
    <lineage>
        <taxon>Bacteria</taxon>
        <taxon>Bacillati</taxon>
        <taxon>Bacillota</taxon>
        <taxon>Bacilli</taxon>
        <taxon>Bacillales</taxon>
        <taxon>Caryophanaceae</taxon>
        <taxon>Jeotgalibacillus</taxon>
    </lineage>
</organism>
<protein>
    <submittedName>
        <fullName evidence="2">Fibronectin type III domain-containing protein</fullName>
    </submittedName>
</protein>
<dbReference type="SUPFAM" id="SSF49265">
    <property type="entry name" value="Fibronectin type III"/>
    <property type="match status" value="1"/>
</dbReference>
<gene>
    <name evidence="2" type="ORF">AB1471_08280</name>
</gene>
<dbReference type="InterPro" id="IPR003961">
    <property type="entry name" value="FN3_dom"/>
</dbReference>
<dbReference type="InterPro" id="IPR036116">
    <property type="entry name" value="FN3_sf"/>
</dbReference>
<dbReference type="EMBL" id="JBFMIA010000005">
    <property type="protein sequence ID" value="MEW9501799.1"/>
    <property type="molecule type" value="Genomic_DNA"/>
</dbReference>
<keyword evidence="3" id="KW-1185">Reference proteome</keyword>
<dbReference type="RefSeq" id="WP_367779282.1">
    <property type="nucleotide sequence ID" value="NZ_JBFMIA010000005.1"/>
</dbReference>
<feature type="signal peptide" evidence="1">
    <location>
        <begin position="1"/>
        <end position="25"/>
    </location>
</feature>
<feature type="chain" id="PRO_5045690216" evidence="1">
    <location>
        <begin position="26"/>
        <end position="355"/>
    </location>
</feature>
<evidence type="ECO:0000256" key="1">
    <source>
        <dbReference type="SAM" id="SignalP"/>
    </source>
</evidence>
<evidence type="ECO:0000313" key="3">
    <source>
        <dbReference type="Proteomes" id="UP001556040"/>
    </source>
</evidence>
<dbReference type="Proteomes" id="UP001556040">
    <property type="component" value="Unassembled WGS sequence"/>
</dbReference>
<name>A0ABV3Q4G2_9BACL</name>
<evidence type="ECO:0000313" key="2">
    <source>
        <dbReference type="EMBL" id="MEW9501799.1"/>
    </source>
</evidence>
<accession>A0ABV3Q4G2</accession>
<comment type="caution">
    <text evidence="2">The sequence shown here is derived from an EMBL/GenBank/DDBJ whole genome shotgun (WGS) entry which is preliminary data.</text>
</comment>